<evidence type="ECO:0000313" key="6">
    <source>
        <dbReference type="Proteomes" id="UP000035681"/>
    </source>
</evidence>
<name>A0AAF5I1U1_STRER</name>
<evidence type="ECO:0000313" key="7">
    <source>
        <dbReference type="WBParaSite" id="TCONS_00010417.p1"/>
    </source>
</evidence>
<dbReference type="GO" id="GO:0016757">
    <property type="term" value="F:glycosyltransferase activity"/>
    <property type="evidence" value="ECO:0007669"/>
    <property type="project" value="UniProtKB-KW"/>
</dbReference>
<evidence type="ECO:0000256" key="3">
    <source>
        <dbReference type="ARBA" id="ARBA00022676"/>
    </source>
</evidence>
<dbReference type="GO" id="GO:0016020">
    <property type="term" value="C:membrane"/>
    <property type="evidence" value="ECO:0007669"/>
    <property type="project" value="UniProtKB-SubCell"/>
</dbReference>
<dbReference type="AlphaFoldDB" id="A0AAF5I1U1"/>
<proteinExistence type="inferred from homology"/>
<comment type="similarity">
    <text evidence="2">Belongs to the glycosyltransferase 92 family.</text>
</comment>
<evidence type="ECO:0000256" key="4">
    <source>
        <dbReference type="ARBA" id="ARBA00022679"/>
    </source>
</evidence>
<dbReference type="Proteomes" id="UP000035681">
    <property type="component" value="Unplaced"/>
</dbReference>
<dbReference type="InterPro" id="IPR029044">
    <property type="entry name" value="Nucleotide-diphossugar_trans"/>
</dbReference>
<dbReference type="PANTHER" id="PTHR31562">
    <property type="entry name" value="PROTEIN CBG18972"/>
    <property type="match status" value="1"/>
</dbReference>
<keyword evidence="5" id="KW-0472">Membrane</keyword>
<dbReference type="Pfam" id="PF03314">
    <property type="entry name" value="DUF273"/>
    <property type="match status" value="1"/>
</dbReference>
<dbReference type="Pfam" id="PF01697">
    <property type="entry name" value="Glyco_transf_92"/>
    <property type="match status" value="1"/>
</dbReference>
<dbReference type="InterPro" id="IPR008166">
    <property type="entry name" value="Glyco_transf_92"/>
</dbReference>
<keyword evidence="6" id="KW-1185">Reference proteome</keyword>
<protein>
    <submittedName>
        <fullName evidence="7">Glycosyltransferase family 92 protein</fullName>
    </submittedName>
</protein>
<evidence type="ECO:0000256" key="5">
    <source>
        <dbReference type="ARBA" id="ARBA00023136"/>
    </source>
</evidence>
<reference evidence="7" key="1">
    <citation type="submission" date="2024-02" db="UniProtKB">
        <authorList>
            <consortium name="WormBaseParasite"/>
        </authorList>
    </citation>
    <scope>IDENTIFICATION</scope>
</reference>
<dbReference type="InterPro" id="IPR004988">
    <property type="entry name" value="DUF273"/>
</dbReference>
<accession>A0AAF5I1U1</accession>
<dbReference type="Gene3D" id="3.90.550.10">
    <property type="entry name" value="Spore Coat Polysaccharide Biosynthesis Protein SpsA, Chain A"/>
    <property type="match status" value="1"/>
</dbReference>
<evidence type="ECO:0000256" key="1">
    <source>
        <dbReference type="ARBA" id="ARBA00004167"/>
    </source>
</evidence>
<dbReference type="WBParaSite" id="TCONS_00010417.p1">
    <property type="protein sequence ID" value="TCONS_00010417.p1"/>
    <property type="gene ID" value="XLOC_003523"/>
</dbReference>
<organism evidence="6 7">
    <name type="scientific">Strongyloides stercoralis</name>
    <name type="common">Threadworm</name>
    <dbReference type="NCBI Taxonomy" id="6248"/>
    <lineage>
        <taxon>Eukaryota</taxon>
        <taxon>Metazoa</taxon>
        <taxon>Ecdysozoa</taxon>
        <taxon>Nematoda</taxon>
        <taxon>Chromadorea</taxon>
        <taxon>Rhabditida</taxon>
        <taxon>Tylenchina</taxon>
        <taxon>Panagrolaimomorpha</taxon>
        <taxon>Strongyloidoidea</taxon>
        <taxon>Strongyloididae</taxon>
        <taxon>Strongyloides</taxon>
    </lineage>
</organism>
<dbReference type="PANTHER" id="PTHR31562:SF2">
    <property type="entry name" value="NUCLEOTIDE-DIPHOSPHO-SUGAR TRANSFERASE"/>
    <property type="match status" value="1"/>
</dbReference>
<comment type="subcellular location">
    <subcellularLocation>
        <location evidence="1">Membrane</location>
        <topology evidence="1">Single-pass membrane protein</topology>
    </subcellularLocation>
</comment>
<evidence type="ECO:0000256" key="2">
    <source>
        <dbReference type="ARBA" id="ARBA00007647"/>
    </source>
</evidence>
<keyword evidence="3" id="KW-0328">Glycosyltransferase</keyword>
<sequence>FFKDSISNNIQPSDIAIIIVIEDEKSLETYKLAIESIQCYCLQYEYQFKLINFQSSYDLPILCPQEDFFFAKHCATSIFMKTNENTIKYVFSIEPNIGIINPLHRLEKLISEEDVIFTRRLQSHEIATSPFIIKNNEYGRMFLDDWANFFYKMPSSFHYSDSGGLMAIFLMKFYDKNYDNLYITCLNIFSTSITISNYKKFCVCVNSILKQVSEYDNNNDSQIYDNGKIKILSKEKSYQNFIRHISISNSKWAPQDFMLQGFEEKYGYLEMNEYGYWKNPLYNYNFRLHQCSNSTFIDQWEYVPKLISDNFTITNLLNTKINHLEEEHFMYEKDINNIIPNELISNDSFFYIRSIFQLEHPQNNIMLFLSRRQNIRLKNVAHLNEIQINSMKESINDSIGAYSGKISIKRKEKQFNKFKKTIIKGKNDKINTFAVCSPILHNFELPGKLLQFIKYWSAFGNKVKISIYFHSWTKNIDKMIKKIAKYKKNIEVIDWSNLPYTIKSNKSDPNFDMIDKGQELANMDCVLRNKNKAKYVVLSRLDQEIVHKNIPHLLDKISKENKKVQVIKFMLQDKIINKDKKLVIKKNELKFLDPDFYNLIIFLPDRISLPLKDKFETTIVNQKLAYTRIVGYQKVTFNVSKNNTISWYSLPLHHWSRNFFVKAKNSWFKY</sequence>
<keyword evidence="4" id="KW-0808">Transferase</keyword>